<dbReference type="Proteomes" id="UP000198956">
    <property type="component" value="Unassembled WGS sequence"/>
</dbReference>
<protein>
    <submittedName>
        <fullName evidence="1">Uncharacterized protein</fullName>
    </submittedName>
</protein>
<dbReference type="EMBL" id="FNDE01000002">
    <property type="protein sequence ID" value="SDG73590.1"/>
    <property type="molecule type" value="Genomic_DNA"/>
</dbReference>
<name>A0A1G7WQR9_ANETH</name>
<evidence type="ECO:0000313" key="1">
    <source>
        <dbReference type="EMBL" id="SDG73590.1"/>
    </source>
</evidence>
<organism evidence="1 2">
    <name type="scientific">Aneurinibacillus thermoaerophilus</name>
    <dbReference type="NCBI Taxonomy" id="143495"/>
    <lineage>
        <taxon>Bacteria</taxon>
        <taxon>Bacillati</taxon>
        <taxon>Bacillota</taxon>
        <taxon>Bacilli</taxon>
        <taxon>Bacillales</taxon>
        <taxon>Paenibacillaceae</taxon>
        <taxon>Aneurinibacillus group</taxon>
        <taxon>Aneurinibacillus</taxon>
    </lineage>
</organism>
<evidence type="ECO:0000313" key="2">
    <source>
        <dbReference type="Proteomes" id="UP000198956"/>
    </source>
</evidence>
<proteinExistence type="predicted"/>
<reference evidence="1 2" key="1">
    <citation type="submission" date="2016-10" db="EMBL/GenBank/DDBJ databases">
        <authorList>
            <person name="de Groot N.N."/>
        </authorList>
    </citation>
    <scope>NUCLEOTIDE SEQUENCE [LARGE SCALE GENOMIC DNA]</scope>
    <source>
        <strain evidence="1 2">L 420-91</strain>
    </source>
</reference>
<gene>
    <name evidence="1" type="ORF">SAMN04489735_100232</name>
</gene>
<dbReference type="AlphaFoldDB" id="A0A1G7WQR9"/>
<accession>A0A1G7WQR9</accession>
<sequence>MFIYEVIKSRSLKGILNRVFEIAPCLKHDYTVINPLKDKLKMNKKIKKRNYYLVAFTWNPETKEYCFEFNI</sequence>
<dbReference type="RefSeq" id="WP_091259674.1">
    <property type="nucleotide sequence ID" value="NZ_FNDE01000002.1"/>
</dbReference>